<sequence>MMLKCISNNRERSICYQGLVLRSDYL</sequence>
<dbReference type="EMBL" id="GGEC01086592">
    <property type="protein sequence ID" value="MBX67076.1"/>
    <property type="molecule type" value="Transcribed_RNA"/>
</dbReference>
<evidence type="ECO:0000313" key="1">
    <source>
        <dbReference type="EMBL" id="MBX67076.1"/>
    </source>
</evidence>
<name>A0A2P2QJA2_RHIMU</name>
<dbReference type="AlphaFoldDB" id="A0A2P2QJA2"/>
<accession>A0A2P2QJA2</accession>
<protein>
    <submittedName>
        <fullName evidence="1">Uncharacterized protein</fullName>
    </submittedName>
</protein>
<organism evidence="1">
    <name type="scientific">Rhizophora mucronata</name>
    <name type="common">Asiatic mangrove</name>
    <dbReference type="NCBI Taxonomy" id="61149"/>
    <lineage>
        <taxon>Eukaryota</taxon>
        <taxon>Viridiplantae</taxon>
        <taxon>Streptophyta</taxon>
        <taxon>Embryophyta</taxon>
        <taxon>Tracheophyta</taxon>
        <taxon>Spermatophyta</taxon>
        <taxon>Magnoliopsida</taxon>
        <taxon>eudicotyledons</taxon>
        <taxon>Gunneridae</taxon>
        <taxon>Pentapetalae</taxon>
        <taxon>rosids</taxon>
        <taxon>fabids</taxon>
        <taxon>Malpighiales</taxon>
        <taxon>Rhizophoraceae</taxon>
        <taxon>Rhizophora</taxon>
    </lineage>
</organism>
<reference evidence="1" key="1">
    <citation type="submission" date="2018-02" db="EMBL/GenBank/DDBJ databases">
        <title>Rhizophora mucronata_Transcriptome.</title>
        <authorList>
            <person name="Meera S.P."/>
            <person name="Sreeshan A."/>
            <person name="Augustine A."/>
        </authorList>
    </citation>
    <scope>NUCLEOTIDE SEQUENCE</scope>
    <source>
        <tissue evidence="1">Leaf</tissue>
    </source>
</reference>
<proteinExistence type="predicted"/>